<protein>
    <submittedName>
        <fullName evidence="3">Type II toxin-antitoxin system RelE/ParE family toxin</fullName>
    </submittedName>
</protein>
<evidence type="ECO:0000256" key="2">
    <source>
        <dbReference type="ARBA" id="ARBA00022649"/>
    </source>
</evidence>
<dbReference type="Proteomes" id="UP000596427">
    <property type="component" value="Chromosome"/>
</dbReference>
<evidence type="ECO:0000256" key="1">
    <source>
        <dbReference type="ARBA" id="ARBA00006226"/>
    </source>
</evidence>
<sequence>MPQVRFSPAAIRDLEGLRSFLSPKNPAAAKRAGEAIIDGVRALGSHPHMGRTIDGLPEQFRDWLIPFGDSGYVARYHFGDDGVTILLLRHQREMDWSGKGHG</sequence>
<dbReference type="Gene3D" id="3.30.2310.20">
    <property type="entry name" value="RelE-like"/>
    <property type="match status" value="1"/>
</dbReference>
<dbReference type="Pfam" id="PF05016">
    <property type="entry name" value="ParE_toxin"/>
    <property type="match status" value="1"/>
</dbReference>
<proteinExistence type="inferred from homology"/>
<dbReference type="InterPro" id="IPR051803">
    <property type="entry name" value="TA_system_RelE-like_toxin"/>
</dbReference>
<dbReference type="RefSeq" id="WP_203194715.1">
    <property type="nucleotide sequence ID" value="NZ_CP063362.1"/>
</dbReference>
<keyword evidence="4" id="KW-1185">Reference proteome</keyword>
<dbReference type="PANTHER" id="PTHR33755">
    <property type="entry name" value="TOXIN PARE1-RELATED"/>
    <property type="match status" value="1"/>
</dbReference>
<accession>A0A974PQS5</accession>
<gene>
    <name evidence="3" type="ORF">EZH22_05330</name>
</gene>
<dbReference type="KEGG" id="xdi:EZH22_05330"/>
<reference evidence="3 4" key="1">
    <citation type="submission" date="2020-10" db="EMBL/GenBank/DDBJ databases">
        <title>Degradation of 1,4-Dioxane by Xanthobacter sp. YN2, via a Novel Group-2 Soluble Di-Iron Monooxygenase.</title>
        <authorList>
            <person name="Ma F."/>
            <person name="Wang Y."/>
            <person name="Yang J."/>
            <person name="Guo H."/>
            <person name="Su D."/>
            <person name="Yu L."/>
        </authorList>
    </citation>
    <scope>NUCLEOTIDE SEQUENCE [LARGE SCALE GENOMIC DNA]</scope>
    <source>
        <strain evidence="3 4">YN2</strain>
    </source>
</reference>
<organism evidence="3 4">
    <name type="scientific">Xanthobacter dioxanivorans</name>
    <dbReference type="NCBI Taxonomy" id="2528964"/>
    <lineage>
        <taxon>Bacteria</taxon>
        <taxon>Pseudomonadati</taxon>
        <taxon>Pseudomonadota</taxon>
        <taxon>Alphaproteobacteria</taxon>
        <taxon>Hyphomicrobiales</taxon>
        <taxon>Xanthobacteraceae</taxon>
        <taxon>Xanthobacter</taxon>
    </lineage>
</organism>
<comment type="similarity">
    <text evidence="1">Belongs to the RelE toxin family.</text>
</comment>
<dbReference type="AlphaFoldDB" id="A0A974PQS5"/>
<dbReference type="PANTHER" id="PTHR33755:SF7">
    <property type="entry name" value="TOXIN MODULE OF TOXIN-ANTITOXIN SYSTEM RELE_STBE FAMILY"/>
    <property type="match status" value="1"/>
</dbReference>
<dbReference type="EMBL" id="CP063362">
    <property type="protein sequence ID" value="QRG07801.1"/>
    <property type="molecule type" value="Genomic_DNA"/>
</dbReference>
<evidence type="ECO:0000313" key="4">
    <source>
        <dbReference type="Proteomes" id="UP000596427"/>
    </source>
</evidence>
<keyword evidence="2" id="KW-1277">Toxin-antitoxin system</keyword>
<dbReference type="InterPro" id="IPR035093">
    <property type="entry name" value="RelE/ParE_toxin_dom_sf"/>
</dbReference>
<dbReference type="InterPro" id="IPR007712">
    <property type="entry name" value="RelE/ParE_toxin"/>
</dbReference>
<evidence type="ECO:0000313" key="3">
    <source>
        <dbReference type="EMBL" id="QRG07801.1"/>
    </source>
</evidence>
<name>A0A974PQS5_9HYPH</name>